<dbReference type="EMBL" id="LT669839">
    <property type="protein sequence ID" value="SHD75549.1"/>
    <property type="molecule type" value="Genomic_DNA"/>
</dbReference>
<evidence type="ECO:0000313" key="2">
    <source>
        <dbReference type="EMBL" id="SHD75549.1"/>
    </source>
</evidence>
<dbReference type="AlphaFoldDB" id="M1Z1S1"/>
<evidence type="ECO:0000256" key="1">
    <source>
        <dbReference type="SAM" id="Phobius"/>
    </source>
</evidence>
<evidence type="ECO:0000313" key="3">
    <source>
        <dbReference type="Proteomes" id="UP000245423"/>
    </source>
</evidence>
<protein>
    <recommendedName>
        <fullName evidence="4">DUF4430 domain-containing protein</fullName>
    </recommendedName>
</protein>
<accession>M1Z1S1</accession>
<gene>
    <name evidence="2" type="ORF">CUESP1_0150</name>
</gene>
<reference evidence="2 3" key="1">
    <citation type="submission" date="2016-11" db="EMBL/GenBank/DDBJ databases">
        <authorList>
            <person name="Manzoor S."/>
        </authorList>
    </citation>
    <scope>NUCLEOTIDE SEQUENCE [LARGE SCALE GENOMIC DNA]</scope>
    <source>
        <strain evidence="2">Clostridium ultunense strain Esp</strain>
    </source>
</reference>
<dbReference type="Gene3D" id="2.170.130.30">
    <property type="match status" value="1"/>
</dbReference>
<proteinExistence type="predicted"/>
<organism evidence="2 3">
    <name type="scientific">[Clostridium] ultunense Esp</name>
    <dbReference type="NCBI Taxonomy" id="1288971"/>
    <lineage>
        <taxon>Bacteria</taxon>
        <taxon>Bacillati</taxon>
        <taxon>Bacillota</taxon>
        <taxon>Tissierellia</taxon>
        <taxon>Tissierellales</taxon>
        <taxon>Tepidimicrobiaceae</taxon>
        <taxon>Schnuerera</taxon>
    </lineage>
</organism>
<evidence type="ECO:0008006" key="4">
    <source>
        <dbReference type="Google" id="ProtNLM"/>
    </source>
</evidence>
<name>M1Z1S1_9FIRM</name>
<keyword evidence="1" id="KW-0472">Membrane</keyword>
<dbReference type="Proteomes" id="UP000245423">
    <property type="component" value="Chromosome 1"/>
</dbReference>
<keyword evidence="1" id="KW-1133">Transmembrane helix</keyword>
<keyword evidence="1" id="KW-0812">Transmembrane</keyword>
<dbReference type="OrthoDB" id="1906526at2"/>
<keyword evidence="3" id="KW-1185">Reference proteome</keyword>
<sequence length="132" mass="15064">MNKKFTVILSILIVTLLVFVGYKAFLGPKGVEGTKAVTIHVINENDDVEKTFEYNTDHEFLLELLEEKQEELGITFEKYDFGTMVIGMLDYIADPNKQEYFHISINGEDAVTGPGEIPLTDEDVYTFELKNY</sequence>
<feature type="transmembrane region" description="Helical" evidence="1">
    <location>
        <begin position="6"/>
        <end position="25"/>
    </location>
</feature>
<dbReference type="HOGENOM" id="CLU_1913474_0_0_9"/>
<dbReference type="RefSeq" id="WP_005586997.1">
    <property type="nucleotide sequence ID" value="NZ_LT669839.1"/>
</dbReference>